<dbReference type="Gene3D" id="1.20.1280.50">
    <property type="match status" value="1"/>
</dbReference>
<accession>A0A815CMU2</accession>
<dbReference type="PANTHER" id="PTHR12874">
    <property type="entry name" value="F-BOX ONLY PROTEIN 48-RELATED"/>
    <property type="match status" value="1"/>
</dbReference>
<comment type="caution">
    <text evidence="3">The sequence shown here is derived from an EMBL/GenBank/DDBJ whole genome shotgun (WGS) entry which is preliminary data.</text>
</comment>
<protein>
    <recommendedName>
        <fullName evidence="2">F-box domain-containing protein</fullName>
    </recommendedName>
</protein>
<dbReference type="Pfam" id="PF12937">
    <property type="entry name" value="F-box-like"/>
    <property type="match status" value="1"/>
</dbReference>
<dbReference type="CDD" id="cd22089">
    <property type="entry name" value="F-box_FBXO9"/>
    <property type="match status" value="1"/>
</dbReference>
<dbReference type="OrthoDB" id="2117972at2759"/>
<dbReference type="EMBL" id="CAJNOQ010011671">
    <property type="protein sequence ID" value="CAF1282406.1"/>
    <property type="molecule type" value="Genomic_DNA"/>
</dbReference>
<dbReference type="Proteomes" id="UP000663829">
    <property type="component" value="Unassembled WGS sequence"/>
</dbReference>
<evidence type="ECO:0000256" key="1">
    <source>
        <dbReference type="PROSITE-ProRule" id="PRU00339"/>
    </source>
</evidence>
<dbReference type="InterPro" id="IPR001810">
    <property type="entry name" value="F-box_dom"/>
</dbReference>
<sequence length="364" mass="42684">MAISDSENNDSDCDYDAQSGNLANRTIENQLEEFRLKWKKEIQQRTVYGYVQEDKENDVLQHEPKEKQKEEQARHFFERAVVLEREGKLYDAIKYYRAAMQLVPDIEFRMARKHTGASGLGSQQITTTDPNYEENLCAHDLAIREKSEESDVLESLQRLNFTDDATICSKNLPQKGTHISSLPSEVVIYIMRWVISNELDVRSLEQCSKVCKGFYVCSRDQELWKLICLNTWGLHTGNPISYGNNWRNMFINRARESLLCVLLVIIIAKRITQRTTYIDQRNRRQPQKEVQSDVEQILHLEFEMCDAGKKKHQQLLWTHYDLRFSNKRLNEDRATDLVLDRHSFPPLIFSRVKSYTSQAEQPLK</sequence>
<reference evidence="3" key="1">
    <citation type="submission" date="2021-02" db="EMBL/GenBank/DDBJ databases">
        <authorList>
            <person name="Nowell W R."/>
        </authorList>
    </citation>
    <scope>NUCLEOTIDE SEQUENCE</scope>
</reference>
<proteinExistence type="predicted"/>
<evidence type="ECO:0000313" key="5">
    <source>
        <dbReference type="Proteomes" id="UP000663829"/>
    </source>
</evidence>
<keyword evidence="1" id="KW-0802">TPR repeat</keyword>
<dbReference type="EMBL" id="CAJOBC010028502">
    <property type="protein sequence ID" value="CAF4078772.1"/>
    <property type="molecule type" value="Genomic_DNA"/>
</dbReference>
<feature type="repeat" description="TPR" evidence="1">
    <location>
        <begin position="73"/>
        <end position="106"/>
    </location>
</feature>
<dbReference type="Proteomes" id="UP000681722">
    <property type="component" value="Unassembled WGS sequence"/>
</dbReference>
<dbReference type="GO" id="GO:0031146">
    <property type="term" value="P:SCF-dependent proteasomal ubiquitin-dependent protein catabolic process"/>
    <property type="evidence" value="ECO:0007669"/>
    <property type="project" value="TreeGrafter"/>
</dbReference>
<gene>
    <name evidence="3" type="ORF">GPM918_LOCUS27618</name>
    <name evidence="4" type="ORF">SRO942_LOCUS27972</name>
</gene>
<keyword evidence="5" id="KW-1185">Reference proteome</keyword>
<dbReference type="GO" id="GO:0005737">
    <property type="term" value="C:cytoplasm"/>
    <property type="evidence" value="ECO:0007669"/>
    <property type="project" value="TreeGrafter"/>
</dbReference>
<dbReference type="AlphaFoldDB" id="A0A815CMU2"/>
<dbReference type="InterPro" id="IPR019734">
    <property type="entry name" value="TPR_rpt"/>
</dbReference>
<evidence type="ECO:0000313" key="3">
    <source>
        <dbReference type="EMBL" id="CAF1282406.1"/>
    </source>
</evidence>
<dbReference type="InterPro" id="IPR036047">
    <property type="entry name" value="F-box-like_dom_sf"/>
</dbReference>
<dbReference type="GO" id="GO:0019005">
    <property type="term" value="C:SCF ubiquitin ligase complex"/>
    <property type="evidence" value="ECO:0007669"/>
    <property type="project" value="TreeGrafter"/>
</dbReference>
<organism evidence="3 5">
    <name type="scientific">Didymodactylos carnosus</name>
    <dbReference type="NCBI Taxonomy" id="1234261"/>
    <lineage>
        <taxon>Eukaryota</taxon>
        <taxon>Metazoa</taxon>
        <taxon>Spiralia</taxon>
        <taxon>Gnathifera</taxon>
        <taxon>Rotifera</taxon>
        <taxon>Eurotatoria</taxon>
        <taxon>Bdelloidea</taxon>
        <taxon>Philodinida</taxon>
        <taxon>Philodinidae</taxon>
        <taxon>Didymodactylos</taxon>
    </lineage>
</organism>
<feature type="domain" description="F-box" evidence="2">
    <location>
        <begin position="179"/>
        <end position="229"/>
    </location>
</feature>
<evidence type="ECO:0000313" key="4">
    <source>
        <dbReference type="EMBL" id="CAF4078772.1"/>
    </source>
</evidence>
<name>A0A815CMU2_9BILA</name>
<dbReference type="PANTHER" id="PTHR12874:SF29">
    <property type="entry name" value="F-BOX ONLY PROTEIN 9"/>
    <property type="match status" value="1"/>
</dbReference>
<evidence type="ECO:0000259" key="2">
    <source>
        <dbReference type="Pfam" id="PF12937"/>
    </source>
</evidence>
<dbReference type="PROSITE" id="PS50005">
    <property type="entry name" value="TPR"/>
    <property type="match status" value="1"/>
</dbReference>
<dbReference type="SUPFAM" id="SSF81383">
    <property type="entry name" value="F-box domain"/>
    <property type="match status" value="1"/>
</dbReference>